<dbReference type="SMART" id="SM01024">
    <property type="entry name" value="BCS1_N"/>
    <property type="match status" value="1"/>
</dbReference>
<dbReference type="Pfam" id="PF00004">
    <property type="entry name" value="AAA"/>
    <property type="match status" value="2"/>
</dbReference>
<evidence type="ECO:0000256" key="4">
    <source>
        <dbReference type="ARBA" id="ARBA00022741"/>
    </source>
</evidence>
<keyword evidence="9" id="KW-0496">Mitochondrion</keyword>
<evidence type="ECO:0000256" key="5">
    <source>
        <dbReference type="ARBA" id="ARBA00022792"/>
    </source>
</evidence>
<keyword evidence="10 14" id="KW-0472">Membrane</keyword>
<keyword evidence="18" id="KW-1185">Reference proteome</keyword>
<keyword evidence="4 12" id="KW-0547">Nucleotide-binding</keyword>
<dbReference type="Proteomes" id="UP000799437">
    <property type="component" value="Unassembled WGS sequence"/>
</dbReference>
<protein>
    <submittedName>
        <fullName evidence="17">P-loop containing nucleoside triphosphate hydrolase protein</fullName>
    </submittedName>
</protein>
<evidence type="ECO:0000259" key="15">
    <source>
        <dbReference type="SMART" id="SM00382"/>
    </source>
</evidence>
<dbReference type="SUPFAM" id="SSF52540">
    <property type="entry name" value="P-loop containing nucleoside triphosphate hydrolases"/>
    <property type="match status" value="1"/>
</dbReference>
<dbReference type="GO" id="GO:0005743">
    <property type="term" value="C:mitochondrial inner membrane"/>
    <property type="evidence" value="ECO:0007669"/>
    <property type="project" value="UniProtKB-SubCell"/>
</dbReference>
<feature type="region of interest" description="Disordered" evidence="13">
    <location>
        <begin position="490"/>
        <end position="532"/>
    </location>
</feature>
<evidence type="ECO:0000256" key="11">
    <source>
        <dbReference type="ARBA" id="ARBA00048778"/>
    </source>
</evidence>
<comment type="similarity">
    <text evidence="2">Belongs to the AAA ATPase family. BCS1 subfamily.</text>
</comment>
<keyword evidence="6 17" id="KW-0378">Hydrolase</keyword>
<keyword evidence="7 12" id="KW-0067">ATP-binding</keyword>
<dbReference type="EMBL" id="ML996579">
    <property type="protein sequence ID" value="KAF2754659.1"/>
    <property type="molecule type" value="Genomic_DNA"/>
</dbReference>
<evidence type="ECO:0000256" key="1">
    <source>
        <dbReference type="ARBA" id="ARBA00004434"/>
    </source>
</evidence>
<keyword evidence="3 14" id="KW-0812">Transmembrane</keyword>
<dbReference type="Gene3D" id="3.40.50.300">
    <property type="entry name" value="P-loop containing nucleotide triphosphate hydrolases"/>
    <property type="match status" value="1"/>
</dbReference>
<evidence type="ECO:0000256" key="12">
    <source>
        <dbReference type="RuleBase" id="RU003651"/>
    </source>
</evidence>
<dbReference type="GeneID" id="54486799"/>
<dbReference type="Pfam" id="PF25426">
    <property type="entry name" value="AAA_lid_BCS1"/>
    <property type="match status" value="1"/>
</dbReference>
<comment type="subcellular location">
    <subcellularLocation>
        <location evidence="1">Mitochondrion inner membrane</location>
        <topology evidence="1">Single-pass membrane protein</topology>
    </subcellularLocation>
</comment>
<dbReference type="Pfam" id="PF08740">
    <property type="entry name" value="BCS1_N"/>
    <property type="match status" value="1"/>
</dbReference>
<feature type="domain" description="BCS1 N-terminal" evidence="16">
    <location>
        <begin position="66"/>
        <end position="264"/>
    </location>
</feature>
<dbReference type="AlphaFoldDB" id="A0A6A6VXV2"/>
<feature type="compositionally biased region" description="Basic and acidic residues" evidence="13">
    <location>
        <begin position="490"/>
        <end position="506"/>
    </location>
</feature>
<reference evidence="17" key="1">
    <citation type="journal article" date="2020" name="Stud. Mycol.">
        <title>101 Dothideomycetes genomes: a test case for predicting lifestyles and emergence of pathogens.</title>
        <authorList>
            <person name="Haridas S."/>
            <person name="Albert R."/>
            <person name="Binder M."/>
            <person name="Bloem J."/>
            <person name="Labutti K."/>
            <person name="Salamov A."/>
            <person name="Andreopoulos B."/>
            <person name="Baker S."/>
            <person name="Barry K."/>
            <person name="Bills G."/>
            <person name="Bluhm B."/>
            <person name="Cannon C."/>
            <person name="Castanera R."/>
            <person name="Culley D."/>
            <person name="Daum C."/>
            <person name="Ezra D."/>
            <person name="Gonzalez J."/>
            <person name="Henrissat B."/>
            <person name="Kuo A."/>
            <person name="Liang C."/>
            <person name="Lipzen A."/>
            <person name="Lutzoni F."/>
            <person name="Magnuson J."/>
            <person name="Mondo S."/>
            <person name="Nolan M."/>
            <person name="Ohm R."/>
            <person name="Pangilinan J."/>
            <person name="Park H.-J."/>
            <person name="Ramirez L."/>
            <person name="Alfaro M."/>
            <person name="Sun H."/>
            <person name="Tritt A."/>
            <person name="Yoshinaga Y."/>
            <person name="Zwiers L.-H."/>
            <person name="Turgeon B."/>
            <person name="Goodwin S."/>
            <person name="Spatafora J."/>
            <person name="Crous P."/>
            <person name="Grigoriev I."/>
        </authorList>
    </citation>
    <scope>NUCLEOTIDE SEQUENCE</scope>
    <source>
        <strain evidence="17">CBS 121739</strain>
    </source>
</reference>
<sequence length="653" mass="73052">MAFSKLSRKLELPQTHRNGTGPSMSPNLTELPTTILETFIPGYSLISGFILDVFGFDVSILVSAAVIIFATVHVGTYIWQRVYSWFRQYLMSNIYIDDGDDLFDSILSWIGEQQMAKKSRSIKAVTRYSQISNEDEADENAALDEHGIFHYGKYAARQPPRYEPYFGVHRFWHKGSLYIFDRSRREVQSNPWTGRGSDEELIKLSCIGRSTNPLRLLLSDIKARSLQKQESLTNIRRPAPKDMSRRSGAWDRVSSRPSRPMETVSLDKEQKARIVADINEYLHPASPRWYASRGIPWRRGYLFHGPPGTGKSSLSFALAGLFGLDIYVISLLEPTLTEGDLNRLFSNLPRRCIVLLEDIDTAGLLRDEKSDKDEDTSRTASDDDAQLTAKDLAKALKTASRKGGKTDDAKQGISLSGLLNAIDGVASHEGRVLVMTTNHPEKLDEALIRPGRVDLQVQFSLATHEQMRDIFVRMYSIEFDGTDASMRSLREHHDQGQRMQLKDHRTSSNSDIDDGLTDEPGATTAHTGEKTSSDRLVNGVLKVRPSNVASPLSAIAKINGVIKPNIAVSKSPTSPITPFLARTETEQLSPAQLRVMGDAFAAKLPEDTFSPAEVQGFLLIRKKEPRRALEEVDDWRTGMMKAKEKKSKVVAVQ</sequence>
<evidence type="ECO:0000256" key="3">
    <source>
        <dbReference type="ARBA" id="ARBA00022692"/>
    </source>
</evidence>
<feature type="domain" description="AAA+ ATPase" evidence="15">
    <location>
        <begin position="297"/>
        <end position="463"/>
    </location>
</feature>
<gene>
    <name evidence="17" type="ORF">EJ05DRAFT_488824</name>
</gene>
<dbReference type="InterPro" id="IPR003959">
    <property type="entry name" value="ATPase_AAA_core"/>
</dbReference>
<dbReference type="SMART" id="SM00382">
    <property type="entry name" value="AAA"/>
    <property type="match status" value="1"/>
</dbReference>
<dbReference type="InterPro" id="IPR003593">
    <property type="entry name" value="AAA+_ATPase"/>
</dbReference>
<evidence type="ECO:0000256" key="8">
    <source>
        <dbReference type="ARBA" id="ARBA00022989"/>
    </source>
</evidence>
<feature type="transmembrane region" description="Helical" evidence="14">
    <location>
        <begin position="60"/>
        <end position="79"/>
    </location>
</feature>
<dbReference type="InterPro" id="IPR027417">
    <property type="entry name" value="P-loop_NTPase"/>
</dbReference>
<name>A0A6A6VXV2_9PEZI</name>
<dbReference type="InterPro" id="IPR014851">
    <property type="entry name" value="BCS1_N"/>
</dbReference>
<dbReference type="InterPro" id="IPR050747">
    <property type="entry name" value="Mitochondrial_chaperone_BCS1"/>
</dbReference>
<dbReference type="OrthoDB" id="10251412at2759"/>
<keyword evidence="5" id="KW-0999">Mitochondrion inner membrane</keyword>
<feature type="compositionally biased region" description="Basic and acidic residues" evidence="13">
    <location>
        <begin position="239"/>
        <end position="249"/>
    </location>
</feature>
<organism evidence="17 18">
    <name type="scientific">Pseudovirgaria hyperparasitica</name>
    <dbReference type="NCBI Taxonomy" id="470096"/>
    <lineage>
        <taxon>Eukaryota</taxon>
        <taxon>Fungi</taxon>
        <taxon>Dikarya</taxon>
        <taxon>Ascomycota</taxon>
        <taxon>Pezizomycotina</taxon>
        <taxon>Dothideomycetes</taxon>
        <taxon>Dothideomycetes incertae sedis</taxon>
        <taxon>Acrospermales</taxon>
        <taxon>Acrospermaceae</taxon>
        <taxon>Pseudovirgaria</taxon>
    </lineage>
</organism>
<comment type="catalytic activity">
    <reaction evidence="11">
        <text>ATP + H2O = ADP + phosphate + H(+)</text>
        <dbReference type="Rhea" id="RHEA:13065"/>
        <dbReference type="ChEBI" id="CHEBI:15377"/>
        <dbReference type="ChEBI" id="CHEBI:15378"/>
        <dbReference type="ChEBI" id="CHEBI:30616"/>
        <dbReference type="ChEBI" id="CHEBI:43474"/>
        <dbReference type="ChEBI" id="CHEBI:456216"/>
    </reaction>
    <physiologicalReaction direction="left-to-right" evidence="11">
        <dbReference type="Rhea" id="RHEA:13066"/>
    </physiologicalReaction>
</comment>
<evidence type="ECO:0000256" key="14">
    <source>
        <dbReference type="SAM" id="Phobius"/>
    </source>
</evidence>
<dbReference type="PROSITE" id="PS00674">
    <property type="entry name" value="AAA"/>
    <property type="match status" value="1"/>
</dbReference>
<evidence type="ECO:0000313" key="18">
    <source>
        <dbReference type="Proteomes" id="UP000799437"/>
    </source>
</evidence>
<evidence type="ECO:0000256" key="10">
    <source>
        <dbReference type="ARBA" id="ARBA00023136"/>
    </source>
</evidence>
<evidence type="ECO:0000256" key="13">
    <source>
        <dbReference type="SAM" id="MobiDB-lite"/>
    </source>
</evidence>
<evidence type="ECO:0000256" key="9">
    <source>
        <dbReference type="ARBA" id="ARBA00023128"/>
    </source>
</evidence>
<dbReference type="GO" id="GO:0016887">
    <property type="term" value="F:ATP hydrolysis activity"/>
    <property type="evidence" value="ECO:0007669"/>
    <property type="project" value="InterPro"/>
</dbReference>
<keyword evidence="8 14" id="KW-1133">Transmembrane helix</keyword>
<feature type="region of interest" description="Disordered" evidence="13">
    <location>
        <begin position="238"/>
        <end position="266"/>
    </location>
</feature>
<evidence type="ECO:0000313" key="17">
    <source>
        <dbReference type="EMBL" id="KAF2754659.1"/>
    </source>
</evidence>
<accession>A0A6A6VXV2</accession>
<dbReference type="GO" id="GO:0005524">
    <property type="term" value="F:ATP binding"/>
    <property type="evidence" value="ECO:0007669"/>
    <property type="project" value="UniProtKB-KW"/>
</dbReference>
<proteinExistence type="inferred from homology"/>
<dbReference type="InterPro" id="IPR003960">
    <property type="entry name" value="ATPase_AAA_CS"/>
</dbReference>
<dbReference type="RefSeq" id="XP_033597110.1">
    <property type="nucleotide sequence ID" value="XM_033745745.1"/>
</dbReference>
<evidence type="ECO:0000256" key="2">
    <source>
        <dbReference type="ARBA" id="ARBA00007448"/>
    </source>
</evidence>
<evidence type="ECO:0000259" key="16">
    <source>
        <dbReference type="SMART" id="SM01024"/>
    </source>
</evidence>
<evidence type="ECO:0000256" key="6">
    <source>
        <dbReference type="ARBA" id="ARBA00022801"/>
    </source>
</evidence>
<dbReference type="InterPro" id="IPR057495">
    <property type="entry name" value="AAA_lid_BCS1"/>
</dbReference>
<evidence type="ECO:0000256" key="7">
    <source>
        <dbReference type="ARBA" id="ARBA00022840"/>
    </source>
</evidence>
<dbReference type="PANTHER" id="PTHR23070">
    <property type="entry name" value="BCS1 AAA-TYPE ATPASE"/>
    <property type="match status" value="1"/>
</dbReference>